<dbReference type="GO" id="GO:0008198">
    <property type="term" value="F:ferrous iron binding"/>
    <property type="evidence" value="ECO:0007669"/>
    <property type="project" value="InterPro"/>
</dbReference>
<evidence type="ECO:0000259" key="6">
    <source>
        <dbReference type="Pfam" id="PF02900"/>
    </source>
</evidence>
<feature type="domain" description="Extradiol ring-cleavage dioxygenase class III enzyme subunit B" evidence="6">
    <location>
        <begin position="36"/>
        <end position="229"/>
    </location>
</feature>
<reference evidence="7 8" key="1">
    <citation type="journal article" date="2013" name="Genome Announc.">
        <title>Draft Genome Sequence of the Aeromonas diversa Type Strain.</title>
        <authorList>
            <person name="Farfan M."/>
            <person name="Spataro N."/>
            <person name="Sanglas A."/>
            <person name="Albarral V."/>
            <person name="Loren J.G."/>
            <person name="Bosch E."/>
            <person name="Fuste M.C."/>
        </authorList>
    </citation>
    <scope>NUCLEOTIDE SEQUENCE [LARGE SCALE GENOMIC DNA]</scope>
    <source>
        <strain evidence="7 8">2478-85</strain>
    </source>
</reference>
<dbReference type="EMBL" id="APVG01000084">
    <property type="protein sequence ID" value="ENY70368.1"/>
    <property type="molecule type" value="Genomic_DNA"/>
</dbReference>
<dbReference type="InterPro" id="IPR004183">
    <property type="entry name" value="Xdiol_dOase_suB"/>
</dbReference>
<dbReference type="AlphaFoldDB" id="N9VFF9"/>
<gene>
    <name evidence="7" type="ORF">G114_18681</name>
</gene>
<dbReference type="PIRSF" id="PIRSF006157">
    <property type="entry name" value="Doxgns_DODA"/>
    <property type="match status" value="1"/>
</dbReference>
<comment type="similarity">
    <text evidence="2">Belongs to the DODA-type extradiol aromatic ring-opening dioxygenase family.</text>
</comment>
<evidence type="ECO:0000313" key="8">
    <source>
        <dbReference type="Proteomes" id="UP000023775"/>
    </source>
</evidence>
<protein>
    <submittedName>
        <fullName evidence="7">Extradiol ring-cleavage dioxygenase, class III enzyme subunit B</fullName>
    </submittedName>
</protein>
<dbReference type="eggNOG" id="COG3384">
    <property type="taxonomic scope" value="Bacteria"/>
</dbReference>
<dbReference type="Pfam" id="PF02900">
    <property type="entry name" value="LigB"/>
    <property type="match status" value="1"/>
</dbReference>
<dbReference type="GO" id="GO:0016702">
    <property type="term" value="F:oxidoreductase activity, acting on single donors with incorporation of molecular oxygen, incorporation of two atoms of oxygen"/>
    <property type="evidence" value="ECO:0007669"/>
    <property type="project" value="UniProtKB-ARBA"/>
</dbReference>
<dbReference type="PANTHER" id="PTHR30096:SF0">
    <property type="entry name" value="4,5-DOPA DIOXYGENASE EXTRADIOL-LIKE PROTEIN"/>
    <property type="match status" value="1"/>
</dbReference>
<keyword evidence="7" id="KW-0223">Dioxygenase</keyword>
<dbReference type="Proteomes" id="UP000023775">
    <property type="component" value="Unassembled WGS sequence"/>
</dbReference>
<dbReference type="CDD" id="cd07363">
    <property type="entry name" value="45_DOPA_Dioxygenase"/>
    <property type="match status" value="1"/>
</dbReference>
<evidence type="ECO:0000256" key="2">
    <source>
        <dbReference type="ARBA" id="ARBA00007581"/>
    </source>
</evidence>
<dbReference type="PANTHER" id="PTHR30096">
    <property type="entry name" value="4,5-DOPA DIOXYGENASE EXTRADIOL-LIKE PROTEIN"/>
    <property type="match status" value="1"/>
</dbReference>
<dbReference type="InterPro" id="IPR014436">
    <property type="entry name" value="Extradiol_dOase_DODA"/>
</dbReference>
<accession>N9VFF9</accession>
<proteinExistence type="inferred from homology"/>
<evidence type="ECO:0000313" key="7">
    <source>
        <dbReference type="EMBL" id="ENY70368.1"/>
    </source>
</evidence>
<keyword evidence="8" id="KW-1185">Reference proteome</keyword>
<comment type="caution">
    <text evidence="7">The sequence shown here is derived from an EMBL/GenBank/DDBJ whole genome shotgun (WGS) entry which is preliminary data.</text>
</comment>
<keyword evidence="5" id="KW-0560">Oxidoreductase</keyword>
<comment type="cofactor">
    <cofactor evidence="1">
        <name>Zn(2+)</name>
        <dbReference type="ChEBI" id="CHEBI:29105"/>
    </cofactor>
</comment>
<organism evidence="7 8">
    <name type="scientific">Aeromonas diversa CDC 2478-85</name>
    <dbReference type="NCBI Taxonomy" id="1268237"/>
    <lineage>
        <taxon>Bacteria</taxon>
        <taxon>Pseudomonadati</taxon>
        <taxon>Pseudomonadota</taxon>
        <taxon>Gammaproteobacteria</taxon>
        <taxon>Aeromonadales</taxon>
        <taxon>Aeromonadaceae</taxon>
        <taxon>Aeromonas</taxon>
    </lineage>
</organism>
<name>N9VFF9_9GAMM</name>
<keyword evidence="4" id="KW-0862">Zinc</keyword>
<sequence>MSHLAPVWFISHGSPDLVLRRPSACAFLEGMHLEGIRALIVLSAHWYSREPQIGISSGQALMYDFYGFPEPLYQIRWPGHSSRELVERVCAQLGEGVETLIRPFDHGVWSPLSLMDPEGTIPLLQLSLPEGWSPAALWAFGERLAQLRGEGIGILASGSLTHNLSALKWRGGEPDPWASHFIDWLEEKMQSGDHSALQDYRTLAPHAAMAHPVDDHLRPLFIALGAAGGGAPTRLHASWDLGNLYMGSYRWD</sequence>
<dbReference type="Gene3D" id="3.40.830.10">
    <property type="entry name" value="LigB-like"/>
    <property type="match status" value="1"/>
</dbReference>
<evidence type="ECO:0000256" key="1">
    <source>
        <dbReference type="ARBA" id="ARBA00001947"/>
    </source>
</evidence>
<dbReference type="SUPFAM" id="SSF53213">
    <property type="entry name" value="LigB-like"/>
    <property type="match status" value="1"/>
</dbReference>
<evidence type="ECO:0000256" key="4">
    <source>
        <dbReference type="ARBA" id="ARBA00022833"/>
    </source>
</evidence>
<dbReference type="GO" id="GO:0008270">
    <property type="term" value="F:zinc ion binding"/>
    <property type="evidence" value="ECO:0007669"/>
    <property type="project" value="InterPro"/>
</dbReference>
<evidence type="ECO:0000256" key="3">
    <source>
        <dbReference type="ARBA" id="ARBA00022723"/>
    </source>
</evidence>
<dbReference type="OrthoDB" id="9790889at2"/>
<evidence type="ECO:0000256" key="5">
    <source>
        <dbReference type="ARBA" id="ARBA00023002"/>
    </source>
</evidence>
<dbReference type="PATRIC" id="fig|1268237.3.peg.3658"/>
<dbReference type="RefSeq" id="WP_005363241.1">
    <property type="nucleotide sequence ID" value="NZ_APVG01000084.1"/>
</dbReference>
<keyword evidence="3" id="KW-0479">Metal-binding</keyword>